<dbReference type="Proteomes" id="UP000187203">
    <property type="component" value="Unassembled WGS sequence"/>
</dbReference>
<name>A0A1R3HFP0_9ROSI</name>
<dbReference type="InterPro" id="IPR027417">
    <property type="entry name" value="P-loop_NTPase"/>
</dbReference>
<keyword evidence="2" id="KW-0611">Plant defense</keyword>
<dbReference type="InterPro" id="IPR044974">
    <property type="entry name" value="Disease_R_plants"/>
</dbReference>
<proteinExistence type="predicted"/>
<reference evidence="9" key="1">
    <citation type="submission" date="2013-09" db="EMBL/GenBank/DDBJ databases">
        <title>Corchorus olitorius genome sequencing.</title>
        <authorList>
            <person name="Alam M."/>
            <person name="Haque M.S."/>
            <person name="Islam M.S."/>
            <person name="Emdad E.M."/>
            <person name="Islam M.M."/>
            <person name="Ahmed B."/>
            <person name="Halim A."/>
            <person name="Hossen Q.M.M."/>
            <person name="Hossain M.Z."/>
            <person name="Ahmed R."/>
            <person name="Khan M.M."/>
            <person name="Islam R."/>
            <person name="Rashid M.M."/>
            <person name="Khan S.A."/>
            <person name="Rahman M.S."/>
            <person name="Alam M."/>
            <person name="Yahiya A.S."/>
            <person name="Khan M.S."/>
            <person name="Azam M.S."/>
            <person name="Haque T."/>
            <person name="Lashkar M.Z.H."/>
            <person name="Akhand A.I."/>
            <person name="Morshed G."/>
            <person name="Roy S."/>
            <person name="Uddin K.S."/>
            <person name="Rabeya T."/>
            <person name="Hossain A.S."/>
            <person name="Chowdhury A."/>
            <person name="Snigdha A.R."/>
            <person name="Mortoza M.S."/>
            <person name="Matin S.A."/>
            <person name="Hoque S.M.E."/>
            <person name="Islam M.K."/>
            <person name="Roy D.K."/>
            <person name="Haider R."/>
            <person name="Moosa M.M."/>
            <person name="Elias S.M."/>
            <person name="Hasan A.M."/>
            <person name="Jahan S."/>
            <person name="Shafiuddin M."/>
            <person name="Mahmood N."/>
            <person name="Shommy N.S."/>
        </authorList>
    </citation>
    <scope>NUCLEOTIDE SEQUENCE [LARGE SCALE GENOMIC DNA]</scope>
    <source>
        <strain evidence="9">cv. O-4</strain>
    </source>
</reference>
<dbReference type="Gene3D" id="3.40.50.300">
    <property type="entry name" value="P-loop containing nucleotide triphosphate hydrolases"/>
    <property type="match status" value="1"/>
</dbReference>
<dbReference type="InterPro" id="IPR032675">
    <property type="entry name" value="LRR_dom_sf"/>
</dbReference>
<dbReference type="Pfam" id="PF00931">
    <property type="entry name" value="NB-ARC"/>
    <property type="match status" value="1"/>
</dbReference>
<comment type="caution">
    <text evidence="8">The sequence shown here is derived from an EMBL/GenBank/DDBJ whole genome shotgun (WGS) entry which is preliminary data.</text>
</comment>
<dbReference type="AlphaFoldDB" id="A0A1R3HFP0"/>
<feature type="domain" description="Disease resistance protein winged helix" evidence="6">
    <location>
        <begin position="443"/>
        <end position="513"/>
    </location>
</feature>
<feature type="coiled-coil region" evidence="3">
    <location>
        <begin position="28"/>
        <end position="62"/>
    </location>
</feature>
<dbReference type="PANTHER" id="PTHR23155:SF1205">
    <property type="entry name" value="DISEASE RESISTANCE PROTEIN RPM1"/>
    <property type="match status" value="1"/>
</dbReference>
<dbReference type="Gene3D" id="1.10.10.10">
    <property type="entry name" value="Winged helix-like DNA-binding domain superfamily/Winged helix DNA-binding domain"/>
    <property type="match status" value="1"/>
</dbReference>
<feature type="domain" description="Disease resistance R13L4/SHOC-2-like LRR" evidence="7">
    <location>
        <begin position="572"/>
        <end position="885"/>
    </location>
</feature>
<dbReference type="EMBL" id="AWUE01020264">
    <property type="protein sequence ID" value="OMO69186.1"/>
    <property type="molecule type" value="Genomic_DNA"/>
</dbReference>
<dbReference type="SUPFAM" id="SSF52540">
    <property type="entry name" value="P-loop containing nucleoside triphosphate hydrolases"/>
    <property type="match status" value="1"/>
</dbReference>
<evidence type="ECO:0000259" key="6">
    <source>
        <dbReference type="Pfam" id="PF23559"/>
    </source>
</evidence>
<feature type="domain" description="NB-ARC" evidence="5">
    <location>
        <begin position="174"/>
        <end position="353"/>
    </location>
</feature>
<dbReference type="InterPro" id="IPR002182">
    <property type="entry name" value="NB-ARC"/>
</dbReference>
<dbReference type="PRINTS" id="PR00364">
    <property type="entry name" value="DISEASERSIST"/>
</dbReference>
<accession>A0A1R3HFP0</accession>
<dbReference type="OrthoDB" id="690341at2759"/>
<dbReference type="Gene3D" id="3.80.10.10">
    <property type="entry name" value="Ribonuclease Inhibitor"/>
    <property type="match status" value="1"/>
</dbReference>
<dbReference type="InterPro" id="IPR042197">
    <property type="entry name" value="Apaf_helical"/>
</dbReference>
<evidence type="ECO:0000259" key="7">
    <source>
        <dbReference type="Pfam" id="PF23598"/>
    </source>
</evidence>
<evidence type="ECO:0000256" key="1">
    <source>
        <dbReference type="ARBA" id="ARBA00022737"/>
    </source>
</evidence>
<evidence type="ECO:0000313" key="9">
    <source>
        <dbReference type="Proteomes" id="UP000187203"/>
    </source>
</evidence>
<dbReference type="Gene3D" id="1.10.8.430">
    <property type="entry name" value="Helical domain of apoptotic protease-activating factors"/>
    <property type="match status" value="1"/>
</dbReference>
<keyword evidence="9" id="KW-1185">Reference proteome</keyword>
<keyword evidence="3" id="KW-0175">Coiled coil</keyword>
<dbReference type="SUPFAM" id="SSF52058">
    <property type="entry name" value="L domain-like"/>
    <property type="match status" value="1"/>
</dbReference>
<organism evidence="8 9">
    <name type="scientific">Corchorus olitorius</name>
    <dbReference type="NCBI Taxonomy" id="93759"/>
    <lineage>
        <taxon>Eukaryota</taxon>
        <taxon>Viridiplantae</taxon>
        <taxon>Streptophyta</taxon>
        <taxon>Embryophyta</taxon>
        <taxon>Tracheophyta</taxon>
        <taxon>Spermatophyta</taxon>
        <taxon>Magnoliopsida</taxon>
        <taxon>eudicotyledons</taxon>
        <taxon>Gunneridae</taxon>
        <taxon>Pentapetalae</taxon>
        <taxon>rosids</taxon>
        <taxon>malvids</taxon>
        <taxon>Malvales</taxon>
        <taxon>Malvaceae</taxon>
        <taxon>Grewioideae</taxon>
        <taxon>Apeibeae</taxon>
        <taxon>Corchorus</taxon>
    </lineage>
</organism>
<dbReference type="Pfam" id="PF23559">
    <property type="entry name" value="WHD_DRP"/>
    <property type="match status" value="1"/>
</dbReference>
<dbReference type="InterPro" id="IPR036388">
    <property type="entry name" value="WH-like_DNA-bd_sf"/>
</dbReference>
<dbReference type="InterPro" id="IPR055414">
    <property type="entry name" value="LRR_R13L4/SHOC2-like"/>
</dbReference>
<gene>
    <name evidence="8" type="ORF">COLO4_29218</name>
</gene>
<evidence type="ECO:0000256" key="4">
    <source>
        <dbReference type="SAM" id="SignalP"/>
    </source>
</evidence>
<dbReference type="STRING" id="93759.A0A1R3HFP0"/>
<dbReference type="GO" id="GO:0043531">
    <property type="term" value="F:ADP binding"/>
    <property type="evidence" value="ECO:0007669"/>
    <property type="project" value="InterPro"/>
</dbReference>
<dbReference type="GO" id="GO:0098542">
    <property type="term" value="P:defense response to other organism"/>
    <property type="evidence" value="ECO:0007669"/>
    <property type="project" value="TreeGrafter"/>
</dbReference>
<keyword evidence="1" id="KW-0677">Repeat</keyword>
<feature type="chain" id="PRO_5012774340" evidence="4">
    <location>
        <begin position="28"/>
        <end position="946"/>
    </location>
</feature>
<feature type="signal peptide" evidence="4">
    <location>
        <begin position="1"/>
        <end position="27"/>
    </location>
</feature>
<dbReference type="Pfam" id="PF23598">
    <property type="entry name" value="LRR_14"/>
    <property type="match status" value="1"/>
</dbReference>
<evidence type="ECO:0000259" key="5">
    <source>
        <dbReference type="Pfam" id="PF00931"/>
    </source>
</evidence>
<keyword evidence="4" id="KW-0732">Signal</keyword>
<evidence type="ECO:0000313" key="8">
    <source>
        <dbReference type="EMBL" id="OMO69186.1"/>
    </source>
</evidence>
<evidence type="ECO:0000256" key="3">
    <source>
        <dbReference type="SAM" id="Coils"/>
    </source>
</evidence>
<dbReference type="FunFam" id="1.10.10.10:FF:000322">
    <property type="entry name" value="Probable disease resistance protein At1g63360"/>
    <property type="match status" value="1"/>
</dbReference>
<dbReference type="PANTHER" id="PTHR23155">
    <property type="entry name" value="DISEASE RESISTANCE PROTEIN RP"/>
    <property type="match status" value="1"/>
</dbReference>
<protein>
    <submittedName>
        <fullName evidence="8">Disease resistance protein</fullName>
    </submittedName>
</protein>
<dbReference type="InterPro" id="IPR058922">
    <property type="entry name" value="WHD_DRP"/>
</dbReference>
<sequence length="946" mass="108647">MDPAILALLIYLLKTLNLLCGCGPVRCVKRIEDDAATIRMKLSRLENILRRYDTREDDYQQQPDDHKIEIELLRLASFKAADALEEYDTQQLARRDVDGLCGTVYRILKSIKNFKSEIKVAAGIIRAESRVLCHLSDAMDRQDNNLIRELPLTNLREDTPPAPVLEESDTVGIEAPLTKLKQWLLEDDDPNLTVISVVGMGGIGKTTLVKKLYDDVISSRKDRFCYHAWITIPQSQTLKMDELMKDIIKQAAGNSRHTNAIPQGPETDLQKVQYLLCSSSFLLIFDDLRSINDWDQIKAILPKDISNGNRIIMTTRHTDVVPPACVKFDVHNHSMEKLSQKDSRSLFCRKAFQDGRYPSPPDADHLEQTIESILKKCDGLPLVIDQIGEILRRRSTDEWETVNKSLRFELRNNRELGFMKKKLCLGYNQLTHELKQCFLYLSMFPEDYTIEYNRLTRLWTAENFVKPIEEKTAEEVADGNLKTLLNESLIQVAETSSDGRVKACRVHDIMHKIFIMKSKDRKFAAVPEDGDAAWPDKVRRLSIRNTLQNAKQIRKNSRLRALLVFGLVDSQATMLTLLIKKHKMLRLLDLQAAPLNKFPRGITGMKHLRYLSLRLTNVEVIPSSISNLKNLETFDLKHANVSKLPASIVQLKKLRVLLVYGYHIESYTHFHYKKGFKPPVNIRKMESLQKLSFLEATQGRDMVTELGKLTQLRRLGVIKLKENDGPALWSSVQKLSQLRALSITSDNNREMIDLPDDNELFPRYLQRLYLTGPLKKLPNWLSRVTSLARLSLKWSRLDDSPLLEHLKQLPELVHLELLQVHNGEELHFGNGGFRKLKVLGLDNFDQLRMIRVDEGALASLEKLIIQRCMMLKEVPTGIQHLTKIKVLELFDMPQELIMRLRADGPDNGKIAHIPQVYSTHWIGTSWQSHSLEGTLHERESINLCWK</sequence>
<evidence type="ECO:0000256" key="2">
    <source>
        <dbReference type="ARBA" id="ARBA00022821"/>
    </source>
</evidence>